<dbReference type="Proteomes" id="UP000249304">
    <property type="component" value="Unassembled WGS sequence"/>
</dbReference>
<dbReference type="EMBL" id="POUD01000024">
    <property type="protein sequence ID" value="PZG20632.1"/>
    <property type="molecule type" value="Genomic_DNA"/>
</dbReference>
<sequence length="97" mass="11021">MTQPALWQVPPPTPAGDVDEPPPRRRRRWVARCDDCGRRVWAKDSLARGADGRRRGGGCRRKWRRATRRLAVPQRIVVRPPGEIPGQLAIEDPRVPS</sequence>
<name>A0A2W2E936_9ACTN</name>
<feature type="region of interest" description="Disordered" evidence="1">
    <location>
        <begin position="1"/>
        <end position="24"/>
    </location>
</feature>
<comment type="caution">
    <text evidence="2">The sequence shown here is derived from an EMBL/GenBank/DDBJ whole genome shotgun (WGS) entry which is preliminary data.</text>
</comment>
<protein>
    <submittedName>
        <fullName evidence="2">Uncharacterized protein</fullName>
    </submittedName>
</protein>
<evidence type="ECO:0000313" key="2">
    <source>
        <dbReference type="EMBL" id="PZG20632.1"/>
    </source>
</evidence>
<evidence type="ECO:0000256" key="1">
    <source>
        <dbReference type="SAM" id="MobiDB-lite"/>
    </source>
</evidence>
<keyword evidence="3" id="KW-1185">Reference proteome</keyword>
<proteinExistence type="predicted"/>
<gene>
    <name evidence="2" type="ORF">C1J01_09015</name>
</gene>
<organism evidence="2 3">
    <name type="scientific">Nonomuraea aridisoli</name>
    <dbReference type="NCBI Taxonomy" id="2070368"/>
    <lineage>
        <taxon>Bacteria</taxon>
        <taxon>Bacillati</taxon>
        <taxon>Actinomycetota</taxon>
        <taxon>Actinomycetes</taxon>
        <taxon>Streptosporangiales</taxon>
        <taxon>Streptosporangiaceae</taxon>
        <taxon>Nonomuraea</taxon>
    </lineage>
</organism>
<reference evidence="2 3" key="1">
    <citation type="submission" date="2018-01" db="EMBL/GenBank/DDBJ databases">
        <title>Draft genome sequence of Nonomuraea sp. KC333.</title>
        <authorList>
            <person name="Sahin N."/>
            <person name="Saygin H."/>
            <person name="Ay H."/>
        </authorList>
    </citation>
    <scope>NUCLEOTIDE SEQUENCE [LARGE SCALE GENOMIC DNA]</scope>
    <source>
        <strain evidence="2 3">KC333</strain>
    </source>
</reference>
<evidence type="ECO:0000313" key="3">
    <source>
        <dbReference type="Proteomes" id="UP000249304"/>
    </source>
</evidence>
<dbReference type="RefSeq" id="WP_111178021.1">
    <property type="nucleotide sequence ID" value="NZ_POUD01000024.1"/>
</dbReference>
<accession>A0A2W2E936</accession>
<dbReference type="AlphaFoldDB" id="A0A2W2E936"/>